<protein>
    <submittedName>
        <fullName evidence="1">Uncharacterized protein</fullName>
    </submittedName>
</protein>
<sequence length="198" mass="20800">MTETTSTPATAPTAAEVALIIERTADRAARWLAAENGTGELQQVVQVLARPMQHLGKILRALQTAAPDRQTALVACADLVITAYTAKAMLGSDGIGNGVDKAMCHRKPRDRARFMFECDRLAGAVTDLAGLVVGWLGHDPRKRAGGSTTPTSQVGLGLDVVAEMAGVLIAELGYDVGPALVAACDRVNDELDELGLPR</sequence>
<proteinExistence type="predicted"/>
<reference evidence="1 2" key="1">
    <citation type="submission" date="2020-11" db="EMBL/GenBank/DDBJ databases">
        <title>A novel isolate from a Black sea contaminated sediment with potential to produce alkanes: Plantactinospora alkalitolerans sp. nov.</title>
        <authorList>
            <person name="Carro L."/>
            <person name="Veyisoglu A."/>
            <person name="Guven K."/>
            <person name="Schumann P."/>
            <person name="Klenk H.-P."/>
            <person name="Sahin N."/>
        </authorList>
    </citation>
    <scope>NUCLEOTIDE SEQUENCE [LARGE SCALE GENOMIC DNA]</scope>
    <source>
        <strain evidence="1 2">S1510</strain>
    </source>
</reference>
<dbReference type="RefSeq" id="WP_196206636.1">
    <property type="nucleotide sequence ID" value="NZ_JADPUN010000422.1"/>
</dbReference>
<evidence type="ECO:0000313" key="1">
    <source>
        <dbReference type="EMBL" id="MBF9135175.1"/>
    </source>
</evidence>
<accession>A0ABS0H9M5</accession>
<name>A0ABS0H9M5_9ACTN</name>
<dbReference type="EMBL" id="JADPUN010000422">
    <property type="protein sequence ID" value="MBF9135175.1"/>
    <property type="molecule type" value="Genomic_DNA"/>
</dbReference>
<comment type="caution">
    <text evidence="1">The sequence shown here is derived from an EMBL/GenBank/DDBJ whole genome shotgun (WGS) entry which is preliminary data.</text>
</comment>
<gene>
    <name evidence="1" type="ORF">I0C86_40565</name>
</gene>
<keyword evidence="2" id="KW-1185">Reference proteome</keyword>
<dbReference type="Proteomes" id="UP000638560">
    <property type="component" value="Unassembled WGS sequence"/>
</dbReference>
<organism evidence="1 2">
    <name type="scientific">Plantactinospora alkalitolerans</name>
    <dbReference type="NCBI Taxonomy" id="2789879"/>
    <lineage>
        <taxon>Bacteria</taxon>
        <taxon>Bacillati</taxon>
        <taxon>Actinomycetota</taxon>
        <taxon>Actinomycetes</taxon>
        <taxon>Micromonosporales</taxon>
        <taxon>Micromonosporaceae</taxon>
        <taxon>Plantactinospora</taxon>
    </lineage>
</organism>
<evidence type="ECO:0000313" key="2">
    <source>
        <dbReference type="Proteomes" id="UP000638560"/>
    </source>
</evidence>